<gene>
    <name evidence="1" type="ORF">SCALOS_LOCUS4982</name>
</gene>
<accession>A0ACA9LRM9</accession>
<reference evidence="1" key="1">
    <citation type="submission" date="2021-06" db="EMBL/GenBank/DDBJ databases">
        <authorList>
            <person name="Kallberg Y."/>
            <person name="Tangrot J."/>
            <person name="Rosling A."/>
        </authorList>
    </citation>
    <scope>NUCLEOTIDE SEQUENCE</scope>
    <source>
        <strain evidence="1">AU212A</strain>
    </source>
</reference>
<evidence type="ECO:0000313" key="1">
    <source>
        <dbReference type="EMBL" id="CAG8545124.1"/>
    </source>
</evidence>
<evidence type="ECO:0000313" key="2">
    <source>
        <dbReference type="Proteomes" id="UP000789860"/>
    </source>
</evidence>
<protein>
    <submittedName>
        <fullName evidence="1">2090_t:CDS:1</fullName>
    </submittedName>
</protein>
<keyword evidence="2" id="KW-1185">Reference proteome</keyword>
<dbReference type="EMBL" id="CAJVPM010007387">
    <property type="protein sequence ID" value="CAG8545124.1"/>
    <property type="molecule type" value="Genomic_DNA"/>
</dbReference>
<organism evidence="1 2">
    <name type="scientific">Scutellospora calospora</name>
    <dbReference type="NCBI Taxonomy" id="85575"/>
    <lineage>
        <taxon>Eukaryota</taxon>
        <taxon>Fungi</taxon>
        <taxon>Fungi incertae sedis</taxon>
        <taxon>Mucoromycota</taxon>
        <taxon>Glomeromycotina</taxon>
        <taxon>Glomeromycetes</taxon>
        <taxon>Diversisporales</taxon>
        <taxon>Gigasporaceae</taxon>
        <taxon>Scutellospora</taxon>
    </lineage>
</organism>
<feature type="non-terminal residue" evidence="1">
    <location>
        <position position="1"/>
    </location>
</feature>
<comment type="caution">
    <text evidence="1">The sequence shown here is derived from an EMBL/GenBank/DDBJ whole genome shotgun (WGS) entry which is preliminary data.</text>
</comment>
<dbReference type="Proteomes" id="UP000789860">
    <property type="component" value="Unassembled WGS sequence"/>
</dbReference>
<name>A0ACA9LRM9_9GLOM</name>
<sequence length="388" mass="46151">TCPFTHFIYQYEKSYEAKDNERDIYIQGFFKLKKQNRIGKKEDSSIKKILQVENIIEKIHFDDVSSMKDSIIYCKKTYNKCKIHNQQLVDLDDPRRKEKGNLNCICIWYNKKCISQRILARYNEDSGPFEYLIESKESKYNNKSNEKLSDDEVIINNAKDQLKWAIINGLANITAIRKAVKSLERKKMKRYWKPYNMFLYSDNSRVGKGYLLSVLFPNAYKRRNNSGRFWQSFTSSYKEVLVNEFKGQEKYLETLNLLDCKEYSVQIKGSDINFCPFVIAYTANTIDKSKYILGPIKLYYPDLYIPNNRVYVADRARRRLKENPLGHEHGIPFLELNKNNIEQDIITNEEMQEEMELDIADEEIYQEFDRKNRNNLEFKCMKSLFKTV</sequence>
<proteinExistence type="predicted"/>